<reference evidence="2" key="1">
    <citation type="submission" date="2022-10" db="EMBL/GenBank/DDBJ databases">
        <authorList>
            <person name="Botero Cardona J."/>
        </authorList>
    </citation>
    <scope>NUCLEOTIDE SEQUENCE</scope>
    <source>
        <strain evidence="2">LMG 31819</strain>
        <strain evidence="3">R-53529</strain>
    </source>
</reference>
<gene>
    <name evidence="3" type="ORF">R53529_LOCUS2337</name>
    <name evidence="2" type="ORF">R53530_LOCUS2345</name>
</gene>
<comment type="caution">
    <text evidence="2">The sequence shown here is derived from an EMBL/GenBank/DDBJ whole genome shotgun (WGS) entry which is preliminary data.</text>
</comment>
<dbReference type="GO" id="GO:0005886">
    <property type="term" value="C:plasma membrane"/>
    <property type="evidence" value="ECO:0007669"/>
    <property type="project" value="TreeGrafter"/>
</dbReference>
<dbReference type="PIRSF" id="PIRSF009264">
    <property type="entry name" value="TagBP_ald_AgaZ"/>
    <property type="match status" value="1"/>
</dbReference>
<keyword evidence="5" id="KW-1185">Reference proteome</keyword>
<dbReference type="SUPFAM" id="SSF51569">
    <property type="entry name" value="Aldolase"/>
    <property type="match status" value="1"/>
</dbReference>
<dbReference type="InterPro" id="IPR012062">
    <property type="entry name" value="GatZ/KbaZ-like"/>
</dbReference>
<protein>
    <submittedName>
        <fullName evidence="2 3">6-bisphosphate aldolase non-catalytic subunit AgaZ/GatZ (GatZ)</fullName>
    </submittedName>
</protein>
<dbReference type="Proteomes" id="UP001154255">
    <property type="component" value="Unassembled WGS sequence"/>
</dbReference>
<comment type="pathway">
    <text evidence="1">Carbohydrate metabolism.</text>
</comment>
<dbReference type="Pfam" id="PF08013">
    <property type="entry name" value="GatZ_KbaZ-like"/>
    <property type="match status" value="1"/>
</dbReference>
<dbReference type="Gene3D" id="1.10.400.20">
    <property type="entry name" value="putative tagatose 6-phosphate kinase domain like"/>
    <property type="match status" value="1"/>
</dbReference>
<dbReference type="InterPro" id="IPR050303">
    <property type="entry name" value="GatZ_KbaZ_carbometab"/>
</dbReference>
<dbReference type="EMBL" id="CAMXCS010000014">
    <property type="protein sequence ID" value="CAI3961252.1"/>
    <property type="molecule type" value="Genomic_DNA"/>
</dbReference>
<dbReference type="RefSeq" id="WP_271790750.1">
    <property type="nucleotide sequence ID" value="NZ_CAMXCM010000014.1"/>
</dbReference>
<evidence type="ECO:0000313" key="5">
    <source>
        <dbReference type="Proteomes" id="UP001154259"/>
    </source>
</evidence>
<sequence>MKVTLEELKKYRTQGNPKGITSVCSAHPLVLKAALRLGRDNTSSVLIEATCNQVNHHGGYTGMKPHDFATLVFSLAKEEKCPEDLITLGGDHLGPNPWKHLSADKAMDEAEKMVVAYIDAGFRKIHIDTSMGCQEEPTALDDQVVSQRAVRLIKAAEEAAAKSDKKKPLYIIGTEVPPPGGADHVITSLEPTKADAAAQTLKIHQDALCAIGLEEVTHRLLGLVVQPGVEYGNWDIIYYDREKAKKLSNSLDTESNLVFEAHSTDYQGVHYLSQLVEDGYAILKVGPELTFAVRECLFALDHIASEVFSDYPDRYLQENIEQLMLAKPDYWNSHYHGSEHECYLLRHYSLSDRIRYYWADPKANEYVTTLLSKIKGATIPTPLMMQYLPGAEHFSKNSFEPEEVIIWYVQKVLKTYHKACHLD</sequence>
<dbReference type="EMBL" id="CAMXCM010000014">
    <property type="protein sequence ID" value="CAI3959546.1"/>
    <property type="molecule type" value="Genomic_DNA"/>
</dbReference>
<proteinExistence type="predicted"/>
<dbReference type="GO" id="GO:0005975">
    <property type="term" value="P:carbohydrate metabolic process"/>
    <property type="evidence" value="ECO:0007669"/>
    <property type="project" value="InterPro"/>
</dbReference>
<dbReference type="Gene3D" id="3.20.20.70">
    <property type="entry name" value="Aldolase class I"/>
    <property type="match status" value="1"/>
</dbReference>
<accession>A0A9W4XE82</accession>
<name>A0A9W4XE82_9PROT</name>
<dbReference type="GO" id="GO:0009401">
    <property type="term" value="P:phosphoenolpyruvate-dependent sugar phosphotransferase system"/>
    <property type="evidence" value="ECO:0007669"/>
    <property type="project" value="TreeGrafter"/>
</dbReference>
<evidence type="ECO:0000313" key="4">
    <source>
        <dbReference type="Proteomes" id="UP001154255"/>
    </source>
</evidence>
<dbReference type="InterPro" id="IPR013785">
    <property type="entry name" value="Aldolase_TIM"/>
</dbReference>
<evidence type="ECO:0000313" key="3">
    <source>
        <dbReference type="EMBL" id="CAI3961252.1"/>
    </source>
</evidence>
<dbReference type="AlphaFoldDB" id="A0A9W4XE82"/>
<organism evidence="2 4">
    <name type="scientific">Commensalibacter communis</name>
    <dbReference type="NCBI Taxonomy" id="2972786"/>
    <lineage>
        <taxon>Bacteria</taxon>
        <taxon>Pseudomonadati</taxon>
        <taxon>Pseudomonadota</taxon>
        <taxon>Alphaproteobacteria</taxon>
        <taxon>Acetobacterales</taxon>
        <taxon>Acetobacteraceae</taxon>
    </lineage>
</organism>
<evidence type="ECO:0000256" key="1">
    <source>
        <dbReference type="ARBA" id="ARBA00005007"/>
    </source>
</evidence>
<dbReference type="Proteomes" id="UP001154259">
    <property type="component" value="Unassembled WGS sequence"/>
</dbReference>
<dbReference type="PANTHER" id="PTHR32502:SF2">
    <property type="entry name" value="D-TAGATOSE-1,6-BISPHOSPHATE ALDOLASE SUBUNIT KBAZ"/>
    <property type="match status" value="1"/>
</dbReference>
<dbReference type="PANTHER" id="PTHR32502">
    <property type="entry name" value="N-ACETYLGALACTOSAMINE PERMEASE II COMPONENT-RELATED"/>
    <property type="match status" value="1"/>
</dbReference>
<evidence type="ECO:0000313" key="2">
    <source>
        <dbReference type="EMBL" id="CAI3959546.1"/>
    </source>
</evidence>